<organism evidence="1 2">
    <name type="scientific">Lactovum miscens</name>
    <dbReference type="NCBI Taxonomy" id="190387"/>
    <lineage>
        <taxon>Bacteria</taxon>
        <taxon>Bacillati</taxon>
        <taxon>Bacillota</taxon>
        <taxon>Bacilli</taxon>
        <taxon>Lactobacillales</taxon>
        <taxon>Streptococcaceae</taxon>
        <taxon>Lactovum</taxon>
    </lineage>
</organism>
<keyword evidence="2" id="KW-1185">Reference proteome</keyword>
<dbReference type="RefSeq" id="WP_183539198.1">
    <property type="nucleotide sequence ID" value="NZ_JACHHV010000007.1"/>
</dbReference>
<proteinExistence type="predicted"/>
<dbReference type="NCBIfam" id="TIGR01563">
    <property type="entry name" value="gp16_SPP1"/>
    <property type="match status" value="1"/>
</dbReference>
<accession>A0A841C823</accession>
<protein>
    <submittedName>
        <fullName evidence="1">SPP1 family predicted phage head-tail adaptor</fullName>
    </submittedName>
</protein>
<evidence type="ECO:0000313" key="2">
    <source>
        <dbReference type="Proteomes" id="UP000562464"/>
    </source>
</evidence>
<dbReference type="InterPro" id="IPR008767">
    <property type="entry name" value="Phage_SPP1_head-tail_adaptor"/>
</dbReference>
<comment type="caution">
    <text evidence="1">The sequence shown here is derived from an EMBL/GenBank/DDBJ whole genome shotgun (WGS) entry which is preliminary data.</text>
</comment>
<dbReference type="Pfam" id="PF05521">
    <property type="entry name" value="Phage_HCP"/>
    <property type="match status" value="1"/>
</dbReference>
<dbReference type="EMBL" id="JACHHV010000007">
    <property type="protein sequence ID" value="MBB5887742.1"/>
    <property type="molecule type" value="Genomic_DNA"/>
</dbReference>
<sequence>MANKYSPNDLNRRCKIGSFKTTKTKSGGSKQELDTDNALTVWYGAKTRSLVLQLGLSTEAKDDFEIVVRHNTQYIDMGAVMIGTDLYEIINVSPDDSAKLVTYDFITLRKVTKGT</sequence>
<reference evidence="1 2" key="1">
    <citation type="submission" date="2020-08" db="EMBL/GenBank/DDBJ databases">
        <title>Genomic Encyclopedia of Type Strains, Phase IV (KMG-IV): sequencing the most valuable type-strain genomes for metagenomic binning, comparative biology and taxonomic classification.</title>
        <authorList>
            <person name="Goeker M."/>
        </authorList>
    </citation>
    <scope>NUCLEOTIDE SEQUENCE [LARGE SCALE GENOMIC DNA]</scope>
    <source>
        <strain evidence="1 2">DSM 14925</strain>
    </source>
</reference>
<dbReference type="Proteomes" id="UP000562464">
    <property type="component" value="Unassembled WGS sequence"/>
</dbReference>
<dbReference type="AlphaFoldDB" id="A0A841C823"/>
<evidence type="ECO:0000313" key="1">
    <source>
        <dbReference type="EMBL" id="MBB5887742.1"/>
    </source>
</evidence>
<name>A0A841C823_9LACT</name>
<gene>
    <name evidence="1" type="ORF">HNQ37_000616</name>
</gene>